<name>A0A8S5RT25_9CAUD</name>
<protein>
    <submittedName>
        <fullName evidence="1">Uncharacterized protein</fullName>
    </submittedName>
</protein>
<dbReference type="EMBL" id="BK057801">
    <property type="protein sequence ID" value="DAE92506.1"/>
    <property type="molecule type" value="Genomic_DNA"/>
</dbReference>
<proteinExistence type="predicted"/>
<accession>A0A8S5RT25</accession>
<organism evidence="1">
    <name type="scientific">Myoviridae sp. ctQV19</name>
    <dbReference type="NCBI Taxonomy" id="2827607"/>
    <lineage>
        <taxon>Viruses</taxon>
        <taxon>Duplodnaviria</taxon>
        <taxon>Heunggongvirae</taxon>
        <taxon>Uroviricota</taxon>
        <taxon>Caudoviricetes</taxon>
    </lineage>
</organism>
<evidence type="ECO:0000313" key="1">
    <source>
        <dbReference type="EMBL" id="DAE92506.1"/>
    </source>
</evidence>
<sequence length="68" mass="7862">MESIYKIEAKKPSGRYVLAVYHNQILREIKFYGEGWTDVMIKGMFSLVAVTEDLAKTTEESKVIYTKI</sequence>
<reference evidence="1" key="1">
    <citation type="journal article" date="2021" name="Proc. Natl. Acad. Sci. U.S.A.">
        <title>A Catalog of Tens of Thousands of Viruses from Human Metagenomes Reveals Hidden Associations with Chronic Diseases.</title>
        <authorList>
            <person name="Tisza M.J."/>
            <person name="Buck C.B."/>
        </authorList>
    </citation>
    <scope>NUCLEOTIDE SEQUENCE</scope>
    <source>
        <strain evidence="1">CtQV19</strain>
    </source>
</reference>